<keyword evidence="1" id="KW-0812">Transmembrane</keyword>
<dbReference type="PANTHER" id="PTHR37461">
    <property type="entry name" value="ANTI-SIGMA-K FACTOR RSKA"/>
    <property type="match status" value="1"/>
</dbReference>
<dbReference type="Proteomes" id="UP000664800">
    <property type="component" value="Unassembled WGS sequence"/>
</dbReference>
<name>A0A8I1MWE8_THIA3</name>
<evidence type="ECO:0000313" key="3">
    <source>
        <dbReference type="EMBL" id="MBN8744990.1"/>
    </source>
</evidence>
<dbReference type="AlphaFoldDB" id="A0A8I1MWE8"/>
<sequence>MTLPARYRNSDLLDRLAADWLTGGLSPAAQRRAQCLLEQSPEFAQAVQGWRTRLDASLLSAAQIGQPSDSVWQGITARLDSPRVTQPAGAGKSTSWGVEAWRRLSLWLGGVAVAAVAFSVVVLVQNPEVGRGTAAPVQMAALMHGAGGQAAVVTVQNGKLTLTAVGAMTPPSGKSYQLWLLPTQGAPISLGVVAAGQSRYPIPESAQSHLSQAKAFAVSVEPPGGSPTGLPTGPVIMVGAAQRA</sequence>
<dbReference type="RefSeq" id="WP_276731240.1">
    <property type="nucleotide sequence ID" value="NZ_JAFKMR010000023.1"/>
</dbReference>
<evidence type="ECO:0000256" key="1">
    <source>
        <dbReference type="SAM" id="Phobius"/>
    </source>
</evidence>
<organism evidence="3 4">
    <name type="scientific">Thiomonas arsenitoxydans (strain DSM 22701 / CIP 110005 / 3As)</name>
    <dbReference type="NCBI Taxonomy" id="426114"/>
    <lineage>
        <taxon>Bacteria</taxon>
        <taxon>Pseudomonadati</taxon>
        <taxon>Pseudomonadota</taxon>
        <taxon>Betaproteobacteria</taxon>
        <taxon>Burkholderiales</taxon>
        <taxon>Thiomonas</taxon>
    </lineage>
</organism>
<dbReference type="GO" id="GO:0016989">
    <property type="term" value="F:sigma factor antagonist activity"/>
    <property type="evidence" value="ECO:0007669"/>
    <property type="project" value="TreeGrafter"/>
</dbReference>
<feature type="domain" description="Anti-sigma K factor RskA C-terminal" evidence="2">
    <location>
        <begin position="112"/>
        <end position="235"/>
    </location>
</feature>
<keyword evidence="1" id="KW-1133">Transmembrane helix</keyword>
<dbReference type="InterPro" id="IPR051474">
    <property type="entry name" value="Anti-sigma-K/W_factor"/>
</dbReference>
<evidence type="ECO:0000259" key="2">
    <source>
        <dbReference type="Pfam" id="PF10099"/>
    </source>
</evidence>
<proteinExistence type="predicted"/>
<dbReference type="PANTHER" id="PTHR37461:SF1">
    <property type="entry name" value="ANTI-SIGMA-K FACTOR RSKA"/>
    <property type="match status" value="1"/>
</dbReference>
<reference evidence="3" key="1">
    <citation type="submission" date="2021-02" db="EMBL/GenBank/DDBJ databases">
        <title>Thiocyanate and organic carbon inputs drive convergent selection for specific autotrophic Afipia and Thiobacillus strains within complex microbiomes.</title>
        <authorList>
            <person name="Huddy R.J."/>
            <person name="Sachdeva R."/>
            <person name="Kadzinga F."/>
            <person name="Kantor R.S."/>
            <person name="Harrison S.T.L."/>
            <person name="Banfield J.F."/>
        </authorList>
    </citation>
    <scope>NUCLEOTIDE SEQUENCE</scope>
    <source>
        <strain evidence="3">SCN18_13_7_16_R3_B_64_19</strain>
    </source>
</reference>
<dbReference type="GO" id="GO:0005886">
    <property type="term" value="C:plasma membrane"/>
    <property type="evidence" value="ECO:0007669"/>
    <property type="project" value="InterPro"/>
</dbReference>
<comment type="caution">
    <text evidence="3">The sequence shown here is derived from an EMBL/GenBank/DDBJ whole genome shotgun (WGS) entry which is preliminary data.</text>
</comment>
<protein>
    <submittedName>
        <fullName evidence="3">Anti-sigma factor</fullName>
    </submittedName>
</protein>
<accession>A0A8I1MWE8</accession>
<feature type="transmembrane region" description="Helical" evidence="1">
    <location>
        <begin position="104"/>
        <end position="124"/>
    </location>
</feature>
<dbReference type="EMBL" id="JAFKMR010000023">
    <property type="protein sequence ID" value="MBN8744990.1"/>
    <property type="molecule type" value="Genomic_DNA"/>
</dbReference>
<evidence type="ECO:0000313" key="4">
    <source>
        <dbReference type="Proteomes" id="UP000664800"/>
    </source>
</evidence>
<dbReference type="InterPro" id="IPR018764">
    <property type="entry name" value="RskA_C"/>
</dbReference>
<gene>
    <name evidence="3" type="ORF">J0I24_11870</name>
</gene>
<keyword evidence="1" id="KW-0472">Membrane</keyword>
<dbReference type="Pfam" id="PF10099">
    <property type="entry name" value="RskA_C"/>
    <property type="match status" value="1"/>
</dbReference>
<dbReference type="GO" id="GO:0006417">
    <property type="term" value="P:regulation of translation"/>
    <property type="evidence" value="ECO:0007669"/>
    <property type="project" value="TreeGrafter"/>
</dbReference>